<evidence type="ECO:0000313" key="1">
    <source>
        <dbReference type="EMBL" id="CAB4804630.1"/>
    </source>
</evidence>
<sequence>MVSGDRGDAAPVVDARIEKHAEIIRKIWWRLEVNIRRENKSRQSYGIEVHVTRTGRSGMHRGSLFRKEVLDDDFLNVSMSKVRGSDGLERFDAI</sequence>
<dbReference type="EMBL" id="CAFAAD010000176">
    <property type="protein sequence ID" value="CAB4804630.1"/>
    <property type="molecule type" value="Genomic_DNA"/>
</dbReference>
<name>A0A6J6Y5F1_9ZZZZ</name>
<protein>
    <submittedName>
        <fullName evidence="1">Unannotated protein</fullName>
    </submittedName>
</protein>
<organism evidence="1">
    <name type="scientific">freshwater metagenome</name>
    <dbReference type="NCBI Taxonomy" id="449393"/>
    <lineage>
        <taxon>unclassified sequences</taxon>
        <taxon>metagenomes</taxon>
        <taxon>ecological metagenomes</taxon>
    </lineage>
</organism>
<reference evidence="1" key="1">
    <citation type="submission" date="2020-05" db="EMBL/GenBank/DDBJ databases">
        <authorList>
            <person name="Chiriac C."/>
            <person name="Salcher M."/>
            <person name="Ghai R."/>
            <person name="Kavagutti S V."/>
        </authorList>
    </citation>
    <scope>NUCLEOTIDE SEQUENCE</scope>
</reference>
<accession>A0A6J6Y5F1</accession>
<dbReference type="AlphaFoldDB" id="A0A6J6Y5F1"/>
<gene>
    <name evidence="1" type="ORF">UFOPK2969_01662</name>
</gene>
<proteinExistence type="predicted"/>